<dbReference type="Pfam" id="PF02771">
    <property type="entry name" value="Acyl-CoA_dh_N"/>
    <property type="match status" value="1"/>
</dbReference>
<dbReference type="Pfam" id="PF00441">
    <property type="entry name" value="Acyl-CoA_dh_1"/>
    <property type="match status" value="1"/>
</dbReference>
<dbReference type="EMBL" id="CAADFZ010000050">
    <property type="protein sequence ID" value="VFK64740.1"/>
    <property type="molecule type" value="Genomic_DNA"/>
</dbReference>
<keyword evidence="3 5" id="KW-0285">Flavoprotein</keyword>
<evidence type="ECO:0000259" key="6">
    <source>
        <dbReference type="Pfam" id="PF00441"/>
    </source>
</evidence>
<evidence type="ECO:0000256" key="3">
    <source>
        <dbReference type="ARBA" id="ARBA00022630"/>
    </source>
</evidence>
<evidence type="ECO:0000259" key="7">
    <source>
        <dbReference type="Pfam" id="PF02770"/>
    </source>
</evidence>
<evidence type="ECO:0000256" key="5">
    <source>
        <dbReference type="RuleBase" id="RU362125"/>
    </source>
</evidence>
<feature type="domain" description="Acyl-CoA oxidase/dehydrogenase middle" evidence="7">
    <location>
        <begin position="124"/>
        <end position="220"/>
    </location>
</feature>
<evidence type="ECO:0000313" key="9">
    <source>
        <dbReference type="EMBL" id="VFK64740.1"/>
    </source>
</evidence>
<feature type="domain" description="Acyl-CoA dehydrogenase/oxidase C-terminal" evidence="6">
    <location>
        <begin position="233"/>
        <end position="382"/>
    </location>
</feature>
<name>A0A451AZ69_9GAMM</name>
<keyword evidence="5" id="KW-0560">Oxidoreductase</keyword>
<dbReference type="InterPro" id="IPR013786">
    <property type="entry name" value="AcylCoA_DH/ox_N"/>
</dbReference>
<dbReference type="Gene3D" id="2.40.110.10">
    <property type="entry name" value="Butyryl-CoA Dehydrogenase, subunit A, domain 2"/>
    <property type="match status" value="1"/>
</dbReference>
<dbReference type="PANTHER" id="PTHR43884:SF9">
    <property type="entry name" value="COMPLEX I ASSEMBLY FACTOR ACAD9, MITOCHONDRIAL"/>
    <property type="match status" value="1"/>
</dbReference>
<dbReference type="InterPro" id="IPR046373">
    <property type="entry name" value="Acyl-CoA_Oxase/DH_mid-dom_sf"/>
</dbReference>
<evidence type="ECO:0000256" key="1">
    <source>
        <dbReference type="ARBA" id="ARBA00001974"/>
    </source>
</evidence>
<comment type="similarity">
    <text evidence="2 5">Belongs to the acyl-CoA dehydrogenase family.</text>
</comment>
<dbReference type="Gene3D" id="1.10.540.10">
    <property type="entry name" value="Acyl-CoA dehydrogenase/oxidase, N-terminal domain"/>
    <property type="match status" value="1"/>
</dbReference>
<dbReference type="GO" id="GO:0050660">
    <property type="term" value="F:flavin adenine dinucleotide binding"/>
    <property type="evidence" value="ECO:0007669"/>
    <property type="project" value="InterPro"/>
</dbReference>
<protein>
    <submittedName>
        <fullName evidence="10">Acyl-CoA dehydrogenase</fullName>
    </submittedName>
</protein>
<evidence type="ECO:0000256" key="4">
    <source>
        <dbReference type="ARBA" id="ARBA00022827"/>
    </source>
</evidence>
<reference evidence="10" key="1">
    <citation type="submission" date="2019-02" db="EMBL/GenBank/DDBJ databases">
        <authorList>
            <person name="Gruber-Vodicka R. H."/>
            <person name="Seah K. B. B."/>
        </authorList>
    </citation>
    <scope>NUCLEOTIDE SEQUENCE</scope>
    <source>
        <strain evidence="10">BECK_BY19</strain>
        <strain evidence="9">BECK_BY8</strain>
    </source>
</reference>
<dbReference type="InterPro" id="IPR009100">
    <property type="entry name" value="AcylCoA_DH/oxidase_NM_dom_sf"/>
</dbReference>
<gene>
    <name evidence="9" type="ORF">BECKUNK1418G_GA0071005_10505</name>
    <name evidence="10" type="ORF">BECKUNK1418H_GA0071006_10555</name>
</gene>
<dbReference type="Pfam" id="PF02770">
    <property type="entry name" value="Acyl-CoA_dh_M"/>
    <property type="match status" value="1"/>
</dbReference>
<dbReference type="InterPro" id="IPR036250">
    <property type="entry name" value="AcylCo_DH-like_C"/>
</dbReference>
<dbReference type="PANTHER" id="PTHR43884">
    <property type="entry name" value="ACYL-COA DEHYDROGENASE"/>
    <property type="match status" value="1"/>
</dbReference>
<proteinExistence type="inferred from homology"/>
<dbReference type="SUPFAM" id="SSF47203">
    <property type="entry name" value="Acyl-CoA dehydrogenase C-terminal domain-like"/>
    <property type="match status" value="1"/>
</dbReference>
<dbReference type="InterPro" id="IPR006091">
    <property type="entry name" value="Acyl-CoA_Oxase/DH_mid-dom"/>
</dbReference>
<dbReference type="SUPFAM" id="SSF56645">
    <property type="entry name" value="Acyl-CoA dehydrogenase NM domain-like"/>
    <property type="match status" value="1"/>
</dbReference>
<comment type="cofactor">
    <cofactor evidence="1 5">
        <name>FAD</name>
        <dbReference type="ChEBI" id="CHEBI:57692"/>
    </cofactor>
</comment>
<dbReference type="GO" id="GO:0003995">
    <property type="term" value="F:acyl-CoA dehydrogenase activity"/>
    <property type="evidence" value="ECO:0007669"/>
    <property type="project" value="TreeGrafter"/>
</dbReference>
<keyword evidence="4 5" id="KW-0274">FAD</keyword>
<feature type="domain" description="Acyl-CoA dehydrogenase/oxidase N-terminal" evidence="8">
    <location>
        <begin position="15"/>
        <end position="119"/>
    </location>
</feature>
<evidence type="ECO:0000313" key="10">
    <source>
        <dbReference type="EMBL" id="VFK71217.1"/>
    </source>
</evidence>
<evidence type="ECO:0000259" key="8">
    <source>
        <dbReference type="Pfam" id="PF02771"/>
    </source>
</evidence>
<organism evidence="10">
    <name type="scientific">Candidatus Kentrum sp. UNK</name>
    <dbReference type="NCBI Taxonomy" id="2126344"/>
    <lineage>
        <taxon>Bacteria</taxon>
        <taxon>Pseudomonadati</taxon>
        <taxon>Pseudomonadota</taxon>
        <taxon>Gammaproteobacteria</taxon>
        <taxon>Candidatus Kentrum</taxon>
    </lineage>
</organism>
<accession>A0A451AZ69</accession>
<sequence length="548" mass="60531">MTEEQTKRSAITANKLIDWLRTYASRRINSRLMDERRCIPPHVMLELGNQGILGMNVPKEYGGLGLTDVDIMRVTQQLGAIDISLATFVSCHMLLGVYSIIHHARPELRARLLPHIATGRTLAAFALTEPEAGSNPRGLIATGVSDKTGNWRLNGDKCWIGNGSSAGVVSVFVRLLDVQGRSRGITGFVLEADNPGLHPGLEALTMGMRGMVQSGLHLRDAPVTEEALLGEPGAGFVVAQDAMMTGRLGIGAMCVGATRRCAQLFHRYAERRIIATSRLLDNPVTLERLAFMDRSAVAVESLVYRLAELRDRGEYVPDFGYVVCKIAGSEFLCQSLDWVMQGLGGRGYMENNVIPQMLRDARVFRIFEGPTETLQMYLGQRLLYRSRGLITQFIARQLKSPRMAERTCAAIDAITDARKGRVESSPDQKQRLAFRCGELATWCVLTAALDGLPSDQRKRGHSDAQSWTEQQFDMQLRRIVKGETLFVPTASELVGRISAYVDSVGDLEQDLPCEDWALDPMLRVDPTKIETAPIQPQTVSNPETATSK</sequence>
<evidence type="ECO:0000256" key="2">
    <source>
        <dbReference type="ARBA" id="ARBA00009347"/>
    </source>
</evidence>
<dbReference type="EMBL" id="CAADGD010000055">
    <property type="protein sequence ID" value="VFK71217.1"/>
    <property type="molecule type" value="Genomic_DNA"/>
</dbReference>
<dbReference type="InterPro" id="IPR037069">
    <property type="entry name" value="AcylCoA_DH/ox_N_sf"/>
</dbReference>
<dbReference type="InterPro" id="IPR009075">
    <property type="entry name" value="AcylCo_DH/oxidase_C"/>
</dbReference>
<dbReference type="Gene3D" id="1.20.140.10">
    <property type="entry name" value="Butyryl-CoA Dehydrogenase, subunit A, domain 3"/>
    <property type="match status" value="1"/>
</dbReference>
<dbReference type="AlphaFoldDB" id="A0A451AZ69"/>